<dbReference type="EMBL" id="CP036348">
    <property type="protein sequence ID" value="QDV70278.1"/>
    <property type="molecule type" value="Genomic_DNA"/>
</dbReference>
<dbReference type="PANTHER" id="PTHR44936">
    <property type="entry name" value="SENSOR PROTEIN CREC"/>
    <property type="match status" value="1"/>
</dbReference>
<dbReference type="InterPro" id="IPR003661">
    <property type="entry name" value="HisK_dim/P_dom"/>
</dbReference>
<dbReference type="InterPro" id="IPR036097">
    <property type="entry name" value="HisK_dim/P_sf"/>
</dbReference>
<dbReference type="Gene3D" id="1.10.287.130">
    <property type="match status" value="1"/>
</dbReference>
<dbReference type="InterPro" id="IPR036890">
    <property type="entry name" value="HATPase_C_sf"/>
</dbReference>
<dbReference type="PRINTS" id="PR00344">
    <property type="entry name" value="BCTRLSENSOR"/>
</dbReference>
<dbReference type="SMART" id="SM00387">
    <property type="entry name" value="HATPase_c"/>
    <property type="match status" value="1"/>
</dbReference>
<dbReference type="InterPro" id="IPR003660">
    <property type="entry name" value="HAMP_dom"/>
</dbReference>
<evidence type="ECO:0000256" key="1">
    <source>
        <dbReference type="ARBA" id="ARBA00000085"/>
    </source>
</evidence>
<sequence length="458" mass="50101">MVTFRSLRIRLLAPLVLCSLLAAVAVAAVSYGLAQRWATRDLQARWVGIQRTLSESTFPLNLVVLRLLADLTQSELVTLDSSGAVLQRTVDAPVERIAEFAAELPISDRAGEAATVPTLKLSDSRYVAYRFPTRNPAQRSDRVESVLILFDEALLRDARRRAAILPLATGLSTIVALASITLIVTERMVRRITSLQGRVERVAAGDFESKVSDNVGDELGRLGAAVETMANQLKQLWATVHHQEGEKLLHQIAGGLAHQLRNSLTGARMAIELHANDCREDADEGLQVAIGQIEQAEDYVRRLLLVASGRQAEDRPLDALTCLCDVRDSLSPIARHLNVDLQWDLDAGIDGHRIKDGASLSSAISNLVLNAIQTGDSVRVEARIRNQQWVQVAVIDNGPGVAEALVDDLFKPFVTSRPEGLGLGLPVVARAAEHLDGHVVWLRRSQQTVFDFYARIVS</sequence>
<evidence type="ECO:0000256" key="8">
    <source>
        <dbReference type="ARBA" id="ARBA00022777"/>
    </source>
</evidence>
<keyword evidence="7" id="KW-0547">Nucleotide-binding</keyword>
<dbReference type="SUPFAM" id="SSF55874">
    <property type="entry name" value="ATPase domain of HSP90 chaperone/DNA topoisomerase II/histidine kinase"/>
    <property type="match status" value="1"/>
</dbReference>
<evidence type="ECO:0000313" key="14">
    <source>
        <dbReference type="Proteomes" id="UP000315082"/>
    </source>
</evidence>
<dbReference type="InterPro" id="IPR050980">
    <property type="entry name" value="2C_sensor_his_kinase"/>
</dbReference>
<organism evidence="13 14">
    <name type="scientific">Rosistilla carotiformis</name>
    <dbReference type="NCBI Taxonomy" id="2528017"/>
    <lineage>
        <taxon>Bacteria</taxon>
        <taxon>Pseudomonadati</taxon>
        <taxon>Planctomycetota</taxon>
        <taxon>Planctomycetia</taxon>
        <taxon>Pirellulales</taxon>
        <taxon>Pirellulaceae</taxon>
        <taxon>Rosistilla</taxon>
    </lineage>
</organism>
<dbReference type="SUPFAM" id="SSF158472">
    <property type="entry name" value="HAMP domain-like"/>
    <property type="match status" value="1"/>
</dbReference>
<feature type="domain" description="Histidine kinase" evidence="11">
    <location>
        <begin position="255"/>
        <end position="458"/>
    </location>
</feature>
<dbReference type="PANTHER" id="PTHR44936:SF10">
    <property type="entry name" value="SENSOR PROTEIN RSTB"/>
    <property type="match status" value="1"/>
</dbReference>
<dbReference type="InterPro" id="IPR004358">
    <property type="entry name" value="Sig_transdc_His_kin-like_C"/>
</dbReference>
<dbReference type="Proteomes" id="UP000315082">
    <property type="component" value="Chromosome"/>
</dbReference>
<dbReference type="SUPFAM" id="SSF47384">
    <property type="entry name" value="Homodimeric domain of signal transducing histidine kinase"/>
    <property type="match status" value="1"/>
</dbReference>
<proteinExistence type="predicted"/>
<keyword evidence="10" id="KW-0472">Membrane</keyword>
<evidence type="ECO:0000256" key="6">
    <source>
        <dbReference type="ARBA" id="ARBA00022679"/>
    </source>
</evidence>
<evidence type="ECO:0000313" key="13">
    <source>
        <dbReference type="EMBL" id="QDV70278.1"/>
    </source>
</evidence>
<dbReference type="GO" id="GO:0005524">
    <property type="term" value="F:ATP binding"/>
    <property type="evidence" value="ECO:0007669"/>
    <property type="project" value="UniProtKB-KW"/>
</dbReference>
<evidence type="ECO:0000256" key="7">
    <source>
        <dbReference type="ARBA" id="ARBA00022741"/>
    </source>
</evidence>
<keyword evidence="4" id="KW-1003">Cell membrane</keyword>
<dbReference type="Pfam" id="PF02518">
    <property type="entry name" value="HATPase_c"/>
    <property type="match status" value="1"/>
</dbReference>
<evidence type="ECO:0000256" key="9">
    <source>
        <dbReference type="ARBA" id="ARBA00022840"/>
    </source>
</evidence>
<dbReference type="EC" id="2.7.13.3" evidence="3"/>
<dbReference type="AlphaFoldDB" id="A0A518JXL7"/>
<keyword evidence="10" id="KW-0812">Transmembrane</keyword>
<keyword evidence="10" id="KW-1133">Transmembrane helix</keyword>
<dbReference type="SMART" id="SM00388">
    <property type="entry name" value="HisKA"/>
    <property type="match status" value="1"/>
</dbReference>
<name>A0A518JXL7_9BACT</name>
<dbReference type="CDD" id="cd00082">
    <property type="entry name" value="HisKA"/>
    <property type="match status" value="1"/>
</dbReference>
<evidence type="ECO:0000259" key="12">
    <source>
        <dbReference type="PROSITE" id="PS50885"/>
    </source>
</evidence>
<feature type="domain" description="HAMP" evidence="12">
    <location>
        <begin position="186"/>
        <end position="238"/>
    </location>
</feature>
<protein>
    <recommendedName>
        <fullName evidence="3">histidine kinase</fullName>
        <ecNumber evidence="3">2.7.13.3</ecNumber>
    </recommendedName>
</protein>
<evidence type="ECO:0000256" key="10">
    <source>
        <dbReference type="SAM" id="Phobius"/>
    </source>
</evidence>
<dbReference type="Pfam" id="PF00512">
    <property type="entry name" value="HisKA"/>
    <property type="match status" value="1"/>
</dbReference>
<comment type="catalytic activity">
    <reaction evidence="1">
        <text>ATP + protein L-histidine = ADP + protein N-phospho-L-histidine.</text>
        <dbReference type="EC" id="2.7.13.3"/>
    </reaction>
</comment>
<dbReference type="GO" id="GO:0000155">
    <property type="term" value="F:phosphorelay sensor kinase activity"/>
    <property type="evidence" value="ECO:0007669"/>
    <property type="project" value="InterPro"/>
</dbReference>
<reference evidence="13 14" key="1">
    <citation type="submission" date="2019-02" db="EMBL/GenBank/DDBJ databases">
        <title>Deep-cultivation of Planctomycetes and their phenomic and genomic characterization uncovers novel biology.</title>
        <authorList>
            <person name="Wiegand S."/>
            <person name="Jogler M."/>
            <person name="Boedeker C."/>
            <person name="Pinto D."/>
            <person name="Vollmers J."/>
            <person name="Rivas-Marin E."/>
            <person name="Kohn T."/>
            <person name="Peeters S.H."/>
            <person name="Heuer A."/>
            <person name="Rast P."/>
            <person name="Oberbeckmann S."/>
            <person name="Bunk B."/>
            <person name="Jeske O."/>
            <person name="Meyerdierks A."/>
            <person name="Storesund J.E."/>
            <person name="Kallscheuer N."/>
            <person name="Luecker S."/>
            <person name="Lage O.M."/>
            <person name="Pohl T."/>
            <person name="Merkel B.J."/>
            <person name="Hornburger P."/>
            <person name="Mueller R.-W."/>
            <person name="Bruemmer F."/>
            <person name="Labrenz M."/>
            <person name="Spormann A.M."/>
            <person name="Op den Camp H."/>
            <person name="Overmann J."/>
            <person name="Amann R."/>
            <person name="Jetten M.S.M."/>
            <person name="Mascher T."/>
            <person name="Medema M.H."/>
            <person name="Devos D.P."/>
            <person name="Kaster A.-K."/>
            <person name="Ovreas L."/>
            <person name="Rohde M."/>
            <person name="Galperin M.Y."/>
            <person name="Jogler C."/>
        </authorList>
    </citation>
    <scope>NUCLEOTIDE SEQUENCE [LARGE SCALE GENOMIC DNA]</scope>
    <source>
        <strain evidence="13 14">Poly24</strain>
    </source>
</reference>
<keyword evidence="8 13" id="KW-0418">Kinase</keyword>
<dbReference type="KEGG" id="rcf:Poly24_39980"/>
<evidence type="ECO:0000256" key="2">
    <source>
        <dbReference type="ARBA" id="ARBA00004651"/>
    </source>
</evidence>
<dbReference type="PROSITE" id="PS50885">
    <property type="entry name" value="HAMP"/>
    <property type="match status" value="1"/>
</dbReference>
<dbReference type="PROSITE" id="PS50109">
    <property type="entry name" value="HIS_KIN"/>
    <property type="match status" value="1"/>
</dbReference>
<evidence type="ECO:0000256" key="4">
    <source>
        <dbReference type="ARBA" id="ARBA00022475"/>
    </source>
</evidence>
<dbReference type="GO" id="GO:0005886">
    <property type="term" value="C:plasma membrane"/>
    <property type="evidence" value="ECO:0007669"/>
    <property type="project" value="UniProtKB-SubCell"/>
</dbReference>
<accession>A0A518JXL7</accession>
<evidence type="ECO:0000259" key="11">
    <source>
        <dbReference type="PROSITE" id="PS50109"/>
    </source>
</evidence>
<feature type="transmembrane region" description="Helical" evidence="10">
    <location>
        <begin position="163"/>
        <end position="184"/>
    </location>
</feature>
<dbReference type="Gene3D" id="3.30.565.10">
    <property type="entry name" value="Histidine kinase-like ATPase, C-terminal domain"/>
    <property type="match status" value="1"/>
</dbReference>
<evidence type="ECO:0000256" key="5">
    <source>
        <dbReference type="ARBA" id="ARBA00022553"/>
    </source>
</evidence>
<dbReference type="InterPro" id="IPR005467">
    <property type="entry name" value="His_kinase_dom"/>
</dbReference>
<dbReference type="Pfam" id="PF00672">
    <property type="entry name" value="HAMP"/>
    <property type="match status" value="1"/>
</dbReference>
<dbReference type="SMART" id="SM00304">
    <property type="entry name" value="HAMP"/>
    <property type="match status" value="1"/>
</dbReference>
<keyword evidence="5" id="KW-0597">Phosphoprotein</keyword>
<evidence type="ECO:0000256" key="3">
    <source>
        <dbReference type="ARBA" id="ARBA00012438"/>
    </source>
</evidence>
<dbReference type="CDD" id="cd06225">
    <property type="entry name" value="HAMP"/>
    <property type="match status" value="1"/>
</dbReference>
<keyword evidence="6 13" id="KW-0808">Transferase</keyword>
<keyword evidence="14" id="KW-1185">Reference proteome</keyword>
<comment type="subcellular location">
    <subcellularLocation>
        <location evidence="2">Cell membrane</location>
        <topology evidence="2">Multi-pass membrane protein</topology>
    </subcellularLocation>
</comment>
<keyword evidence="9" id="KW-0067">ATP-binding</keyword>
<gene>
    <name evidence="13" type="primary">tcrY</name>
    <name evidence="13" type="ORF">Poly24_39980</name>
</gene>
<dbReference type="InterPro" id="IPR003594">
    <property type="entry name" value="HATPase_dom"/>
</dbReference>